<evidence type="ECO:0000256" key="5">
    <source>
        <dbReference type="ARBA" id="ARBA00022989"/>
    </source>
</evidence>
<feature type="transmembrane region" description="Helical" evidence="7">
    <location>
        <begin position="483"/>
        <end position="505"/>
    </location>
</feature>
<feature type="domain" description="Concentrative nucleoside transporter C-terminal" evidence="10">
    <location>
        <begin position="396"/>
        <end position="603"/>
    </location>
</feature>
<evidence type="ECO:0000256" key="3">
    <source>
        <dbReference type="ARBA" id="ARBA00022475"/>
    </source>
</evidence>
<evidence type="ECO:0000259" key="9">
    <source>
        <dbReference type="Pfam" id="PF01773"/>
    </source>
</evidence>
<evidence type="ECO:0000313" key="13">
    <source>
        <dbReference type="Proteomes" id="UP000000305"/>
    </source>
</evidence>
<feature type="compositionally biased region" description="Polar residues" evidence="8">
    <location>
        <begin position="29"/>
        <end position="46"/>
    </location>
</feature>
<dbReference type="InterPro" id="IPR011642">
    <property type="entry name" value="Gate_dom"/>
</dbReference>
<feature type="transmembrane region" description="Helical" evidence="7">
    <location>
        <begin position="123"/>
        <end position="140"/>
    </location>
</feature>
<evidence type="ECO:0000259" key="11">
    <source>
        <dbReference type="Pfam" id="PF07670"/>
    </source>
</evidence>
<dbReference type="OMA" id="IVWHTVI"/>
<accession>E9FYL5</accession>
<evidence type="ECO:0000313" key="12">
    <source>
        <dbReference type="EMBL" id="EFX87550.1"/>
    </source>
</evidence>
<dbReference type="InterPro" id="IPR008276">
    <property type="entry name" value="C_nuclsd_transpt"/>
</dbReference>
<keyword evidence="5 7" id="KW-1133">Transmembrane helix</keyword>
<evidence type="ECO:0000256" key="2">
    <source>
        <dbReference type="ARBA" id="ARBA00009033"/>
    </source>
</evidence>
<feature type="domain" description="Nucleoside transporter/FeoB GTPase Gate" evidence="11">
    <location>
        <begin position="293"/>
        <end position="390"/>
    </location>
</feature>
<keyword evidence="13" id="KW-1185">Reference proteome</keyword>
<dbReference type="InterPro" id="IPR002668">
    <property type="entry name" value="CNT_N_dom"/>
</dbReference>
<keyword evidence="4 7" id="KW-0812">Transmembrane</keyword>
<dbReference type="PANTHER" id="PTHR10590">
    <property type="entry name" value="SODIUM/NUCLEOSIDE COTRANSPORTER"/>
    <property type="match status" value="1"/>
</dbReference>
<evidence type="ECO:0000256" key="6">
    <source>
        <dbReference type="ARBA" id="ARBA00023136"/>
    </source>
</evidence>
<evidence type="ECO:0000256" key="1">
    <source>
        <dbReference type="ARBA" id="ARBA00004651"/>
    </source>
</evidence>
<feature type="transmembrane region" description="Helical" evidence="7">
    <location>
        <begin position="171"/>
        <end position="190"/>
    </location>
</feature>
<dbReference type="InterPro" id="IPR018270">
    <property type="entry name" value="C_nuclsd_transpt_met_bac"/>
</dbReference>
<dbReference type="EMBL" id="GL732527">
    <property type="protein sequence ID" value="EFX87550.1"/>
    <property type="molecule type" value="Genomic_DNA"/>
</dbReference>
<feature type="transmembrane region" description="Helical" evidence="7">
    <location>
        <begin position="227"/>
        <end position="246"/>
    </location>
</feature>
<name>E9FYL5_DAPPU</name>
<comment type="subcellular location">
    <subcellularLocation>
        <location evidence="1">Cell membrane</location>
        <topology evidence="1">Multi-pass membrane protein</topology>
    </subcellularLocation>
</comment>
<proteinExistence type="inferred from homology"/>
<dbReference type="InterPro" id="IPR011657">
    <property type="entry name" value="CNT_C_dom"/>
</dbReference>
<sequence>MEREIDNASKDVGTESEGSDQKKSIGTEDLSTPTAKDDSLSNIDSQSNDEGDGDDEAIDQSCEFIGNALETFWKATGEFFSQRSTVALSSFYIILAVLYNAYFVASLYYSIHNGIPMDWCDGVGFLIVLTGITYFGLFYFQVVKKFWGEPIHQNVLKPIGNAFEKARKYRLARYGFCLLLILGLLIFLIIDTADERVRLQSFGGILVFLLLGWIFSKYPSRVKWRHVIWGIALQLIFGLIVLRWDFGRRAFECLGSKFSLLLDYSVAGSEFVFGYLANDENTAGIALGTIFAFRILSVIYFFSFLINLLYYYGAMQWTVQKLGWILQVSVGTTAAESMNAASNIFLGQTEAPLLIKPFLSQMTKSEIHAVFTAGFATIAGSDLAAYTGFGISASQLLSASVMAAPASLAIAKLLYPETEKSQTKAGDIKVPKGTEANALDAAAQGAANAVLMVAHVIANLIAFLAFIAFLNGVISWYGNLLGAPYITFEWILSKIFIPVAFLMGVPPSECDLVANLVAIKTIVNEFAAYGKLSEYIAQGVISKRAETIATFALCGYANPGSIGAQIGTLSAMAPDRQSDFAKVAFRAFIAGSMANFMNACVAGWLFHFRIIHHHSSH</sequence>
<dbReference type="HOGENOM" id="CLU_016813_3_1_1"/>
<dbReference type="Proteomes" id="UP000000305">
    <property type="component" value="Unassembled WGS sequence"/>
</dbReference>
<dbReference type="eggNOG" id="KOG3747">
    <property type="taxonomic scope" value="Eukaryota"/>
</dbReference>
<dbReference type="Pfam" id="PF01773">
    <property type="entry name" value="Nucleos_tra2_N"/>
    <property type="match status" value="1"/>
</dbReference>
<keyword evidence="7" id="KW-0813">Transport</keyword>
<feature type="transmembrane region" description="Helical" evidence="7">
    <location>
        <begin position="196"/>
        <end position="215"/>
    </location>
</feature>
<dbReference type="Pfam" id="PF07670">
    <property type="entry name" value="Gate"/>
    <property type="match status" value="1"/>
</dbReference>
<dbReference type="KEGG" id="dpx:DAPPUDRAFT_312019"/>
<dbReference type="Pfam" id="PF07662">
    <property type="entry name" value="Nucleos_tra2_C"/>
    <property type="match status" value="1"/>
</dbReference>
<evidence type="ECO:0000259" key="10">
    <source>
        <dbReference type="Pfam" id="PF07662"/>
    </source>
</evidence>
<dbReference type="GO" id="GO:1901642">
    <property type="term" value="P:nucleoside transmembrane transport"/>
    <property type="evidence" value="ECO:0000318"/>
    <property type="project" value="GO_Central"/>
</dbReference>
<dbReference type="PhylomeDB" id="E9FYL5"/>
<feature type="domain" description="Concentrative nucleoside transporter N-terminal" evidence="9">
    <location>
        <begin position="204"/>
        <end position="276"/>
    </location>
</feature>
<evidence type="ECO:0000256" key="4">
    <source>
        <dbReference type="ARBA" id="ARBA00022692"/>
    </source>
</evidence>
<keyword evidence="6 7" id="KW-0472">Membrane</keyword>
<dbReference type="AlphaFoldDB" id="E9FYL5"/>
<dbReference type="InParanoid" id="E9FYL5"/>
<keyword evidence="3" id="KW-1003">Cell membrane</keyword>
<gene>
    <name evidence="12" type="ORF">DAPPUDRAFT_312019</name>
</gene>
<evidence type="ECO:0000256" key="7">
    <source>
        <dbReference type="RuleBase" id="RU362018"/>
    </source>
</evidence>
<feature type="transmembrane region" description="Helical" evidence="7">
    <location>
        <begin position="284"/>
        <end position="312"/>
    </location>
</feature>
<feature type="transmembrane region" description="Helical" evidence="7">
    <location>
        <begin position="583"/>
        <end position="606"/>
    </location>
</feature>
<evidence type="ECO:0000256" key="8">
    <source>
        <dbReference type="SAM" id="MobiDB-lite"/>
    </source>
</evidence>
<dbReference type="PANTHER" id="PTHR10590:SF4">
    <property type="entry name" value="SOLUTE CARRIER FAMILY 28 MEMBER 3"/>
    <property type="match status" value="1"/>
</dbReference>
<feature type="region of interest" description="Disordered" evidence="8">
    <location>
        <begin position="1"/>
        <end position="56"/>
    </location>
</feature>
<dbReference type="NCBIfam" id="TIGR00804">
    <property type="entry name" value="nupC"/>
    <property type="match status" value="1"/>
</dbReference>
<feature type="compositionally biased region" description="Acidic residues" evidence="8">
    <location>
        <begin position="47"/>
        <end position="56"/>
    </location>
</feature>
<organism evidence="12 13">
    <name type="scientific">Daphnia pulex</name>
    <name type="common">Water flea</name>
    <dbReference type="NCBI Taxonomy" id="6669"/>
    <lineage>
        <taxon>Eukaryota</taxon>
        <taxon>Metazoa</taxon>
        <taxon>Ecdysozoa</taxon>
        <taxon>Arthropoda</taxon>
        <taxon>Crustacea</taxon>
        <taxon>Branchiopoda</taxon>
        <taxon>Diplostraca</taxon>
        <taxon>Cladocera</taxon>
        <taxon>Anomopoda</taxon>
        <taxon>Daphniidae</taxon>
        <taxon>Daphnia</taxon>
    </lineage>
</organism>
<comment type="similarity">
    <text evidence="2 7">Belongs to the concentrative nucleoside transporter (CNT) (TC 2.A.41) family.</text>
</comment>
<feature type="transmembrane region" description="Helical" evidence="7">
    <location>
        <begin position="91"/>
        <end position="111"/>
    </location>
</feature>
<dbReference type="OrthoDB" id="6075923at2759"/>
<reference evidence="12 13" key="1">
    <citation type="journal article" date="2011" name="Science">
        <title>The ecoresponsive genome of Daphnia pulex.</title>
        <authorList>
            <person name="Colbourne J.K."/>
            <person name="Pfrender M.E."/>
            <person name="Gilbert D."/>
            <person name="Thomas W.K."/>
            <person name="Tucker A."/>
            <person name="Oakley T.H."/>
            <person name="Tokishita S."/>
            <person name="Aerts A."/>
            <person name="Arnold G.J."/>
            <person name="Basu M.K."/>
            <person name="Bauer D.J."/>
            <person name="Caceres C.E."/>
            <person name="Carmel L."/>
            <person name="Casola C."/>
            <person name="Choi J.H."/>
            <person name="Detter J.C."/>
            <person name="Dong Q."/>
            <person name="Dusheyko S."/>
            <person name="Eads B.D."/>
            <person name="Frohlich T."/>
            <person name="Geiler-Samerotte K.A."/>
            <person name="Gerlach D."/>
            <person name="Hatcher P."/>
            <person name="Jogdeo S."/>
            <person name="Krijgsveld J."/>
            <person name="Kriventseva E.V."/>
            <person name="Kultz D."/>
            <person name="Laforsch C."/>
            <person name="Lindquist E."/>
            <person name="Lopez J."/>
            <person name="Manak J.R."/>
            <person name="Muller J."/>
            <person name="Pangilinan J."/>
            <person name="Patwardhan R.P."/>
            <person name="Pitluck S."/>
            <person name="Pritham E.J."/>
            <person name="Rechtsteiner A."/>
            <person name="Rho M."/>
            <person name="Rogozin I.B."/>
            <person name="Sakarya O."/>
            <person name="Salamov A."/>
            <person name="Schaack S."/>
            <person name="Shapiro H."/>
            <person name="Shiga Y."/>
            <person name="Skalitzky C."/>
            <person name="Smith Z."/>
            <person name="Souvorov A."/>
            <person name="Sung W."/>
            <person name="Tang Z."/>
            <person name="Tsuchiya D."/>
            <person name="Tu H."/>
            <person name="Vos H."/>
            <person name="Wang M."/>
            <person name="Wolf Y.I."/>
            <person name="Yamagata H."/>
            <person name="Yamada T."/>
            <person name="Ye Y."/>
            <person name="Shaw J.R."/>
            <person name="Andrews J."/>
            <person name="Crease T.J."/>
            <person name="Tang H."/>
            <person name="Lucas S.M."/>
            <person name="Robertson H.M."/>
            <person name="Bork P."/>
            <person name="Koonin E.V."/>
            <person name="Zdobnov E.M."/>
            <person name="Grigoriev I.V."/>
            <person name="Lynch M."/>
            <person name="Boore J.L."/>
        </authorList>
    </citation>
    <scope>NUCLEOTIDE SEQUENCE [LARGE SCALE GENOMIC DNA]</scope>
</reference>
<dbReference type="GO" id="GO:0005886">
    <property type="term" value="C:plasma membrane"/>
    <property type="evidence" value="ECO:0000318"/>
    <property type="project" value="GO_Central"/>
</dbReference>
<feature type="compositionally biased region" description="Basic and acidic residues" evidence="8">
    <location>
        <begin position="1"/>
        <end position="26"/>
    </location>
</feature>
<protein>
    <recommendedName>
        <fullName evidence="7">Sodium/nucleoside cotransporter</fullName>
    </recommendedName>
</protein>
<dbReference type="GO" id="GO:0005415">
    <property type="term" value="F:nucleoside:sodium symporter activity"/>
    <property type="evidence" value="ECO:0000318"/>
    <property type="project" value="GO_Central"/>
</dbReference>
<dbReference type="STRING" id="6669.E9FYL5"/>
<feature type="transmembrane region" description="Helical" evidence="7">
    <location>
        <begin position="456"/>
        <end position="477"/>
    </location>
</feature>